<accession>G0QR51</accession>
<proteinExistence type="predicted"/>
<feature type="transmembrane region" description="Helical" evidence="1">
    <location>
        <begin position="175"/>
        <end position="193"/>
    </location>
</feature>
<reference evidence="2 3" key="1">
    <citation type="submission" date="2011-07" db="EMBL/GenBank/DDBJ databases">
        <authorList>
            <person name="Coyne R."/>
            <person name="Brami D."/>
            <person name="Johnson J."/>
            <person name="Hostetler J."/>
            <person name="Hannick L."/>
            <person name="Clark T."/>
            <person name="Cassidy-Hanley D."/>
            <person name="Inman J."/>
        </authorList>
    </citation>
    <scope>NUCLEOTIDE SEQUENCE [LARGE SCALE GENOMIC DNA]</scope>
    <source>
        <strain evidence="2 3">G5</strain>
    </source>
</reference>
<organism evidence="2 3">
    <name type="scientific">Ichthyophthirius multifiliis</name>
    <name type="common">White spot disease agent</name>
    <name type="synonym">Ich</name>
    <dbReference type="NCBI Taxonomy" id="5932"/>
    <lineage>
        <taxon>Eukaryota</taxon>
        <taxon>Sar</taxon>
        <taxon>Alveolata</taxon>
        <taxon>Ciliophora</taxon>
        <taxon>Intramacronucleata</taxon>
        <taxon>Oligohymenophorea</taxon>
        <taxon>Hymenostomatida</taxon>
        <taxon>Ophryoglenina</taxon>
        <taxon>Ichthyophthirius</taxon>
    </lineage>
</organism>
<dbReference type="EMBL" id="GL983725">
    <property type="protein sequence ID" value="EGR32303.1"/>
    <property type="molecule type" value="Genomic_DNA"/>
</dbReference>
<keyword evidence="1" id="KW-1133">Transmembrane helix</keyword>
<dbReference type="InParanoid" id="G0QR51"/>
<evidence type="ECO:0000256" key="1">
    <source>
        <dbReference type="SAM" id="Phobius"/>
    </source>
</evidence>
<dbReference type="GeneID" id="14908463"/>
<evidence type="ECO:0000313" key="3">
    <source>
        <dbReference type="Proteomes" id="UP000008983"/>
    </source>
</evidence>
<keyword evidence="1" id="KW-0472">Membrane</keyword>
<keyword evidence="1" id="KW-0812">Transmembrane</keyword>
<evidence type="ECO:0000313" key="2">
    <source>
        <dbReference type="EMBL" id="EGR32303.1"/>
    </source>
</evidence>
<name>G0QR51_ICHMU</name>
<dbReference type="RefSeq" id="XP_004035789.1">
    <property type="nucleotide sequence ID" value="XM_004035741.1"/>
</dbReference>
<evidence type="ECO:0008006" key="4">
    <source>
        <dbReference type="Google" id="ProtNLM"/>
    </source>
</evidence>
<protein>
    <recommendedName>
        <fullName evidence="4">Transmembrane protein</fullName>
    </recommendedName>
</protein>
<dbReference type="Proteomes" id="UP000008983">
    <property type="component" value="Unassembled WGS sequence"/>
</dbReference>
<gene>
    <name evidence="2" type="ORF">IMG5_088870</name>
</gene>
<keyword evidence="3" id="KW-1185">Reference proteome</keyword>
<dbReference type="AlphaFoldDB" id="G0QR51"/>
<sequence>MEYKQQQGKETTMNLNNFFSTYIEAEIALKKKIQICHIQFQTQTGYGSKVQYQKQYNFDITTGIELLQIEAIDYNRLNPNLSLGSQKFLSENIFKIIDNIKQNEQDLFDFERDLTLLYQPFKEYCKRFSNISLEKEIQFKPTPIKVEKPTEYKQIDLRNTTLQGIVEVEKNSFEYTKYFFLLFFLTILICMFYRAQFFDERFVNVNNFNREPGYEGNQNIGNNQNSPEYINAQYVRNSKISIITKV</sequence>